<protein>
    <recommendedName>
        <fullName evidence="4">Lipoprotein</fullName>
    </recommendedName>
</protein>
<dbReference type="OrthoDB" id="8452331at2"/>
<reference evidence="2 3" key="2">
    <citation type="journal article" date="2010" name="J. Bacteriol.">
        <title>Complete genome sequence of Beijerinckia indica subsp. indica.</title>
        <authorList>
            <person name="Tamas I."/>
            <person name="Dedysh S.N."/>
            <person name="Liesack W."/>
            <person name="Stott M.B."/>
            <person name="Alam M."/>
            <person name="Murrell J.C."/>
            <person name="Dunfield P.F."/>
        </authorList>
    </citation>
    <scope>NUCLEOTIDE SEQUENCE [LARGE SCALE GENOMIC DNA]</scope>
    <source>
        <strain evidence="3">ATCC 9039 / DSM 1715 / NCIMB 8712</strain>
    </source>
</reference>
<dbReference type="RefSeq" id="WP_012384698.1">
    <property type="nucleotide sequence ID" value="NC_010581.1"/>
</dbReference>
<dbReference type="EMBL" id="CP001016">
    <property type="protein sequence ID" value="ACB95341.1"/>
    <property type="molecule type" value="Genomic_DNA"/>
</dbReference>
<reference evidence="3" key="1">
    <citation type="submission" date="2008-03" db="EMBL/GenBank/DDBJ databases">
        <title>Complete sequence of chromosome of Beijerinckia indica subsp. indica ATCC 9039.</title>
        <authorList>
            <consortium name="US DOE Joint Genome Institute"/>
            <person name="Copeland A."/>
            <person name="Lucas S."/>
            <person name="Lapidus A."/>
            <person name="Glavina del Rio T."/>
            <person name="Dalin E."/>
            <person name="Tice H."/>
            <person name="Bruce D."/>
            <person name="Goodwin L."/>
            <person name="Pitluck S."/>
            <person name="LaButti K."/>
            <person name="Schmutz J."/>
            <person name="Larimer F."/>
            <person name="Land M."/>
            <person name="Hauser L."/>
            <person name="Kyrpides N."/>
            <person name="Mikhailova N."/>
            <person name="Dunfield P.F."/>
            <person name="Dedysh S.N."/>
            <person name="Liesack W."/>
            <person name="Saw J.H."/>
            <person name="Alam M."/>
            <person name="Chen Y."/>
            <person name="Murrell J.C."/>
            <person name="Richardson P."/>
        </authorList>
    </citation>
    <scope>NUCLEOTIDE SEQUENCE [LARGE SCALE GENOMIC DNA]</scope>
    <source>
        <strain evidence="3">ATCC 9039 / DSM 1715 / NCIMB 8712</strain>
    </source>
</reference>
<feature type="compositionally biased region" description="Polar residues" evidence="1">
    <location>
        <begin position="210"/>
        <end position="223"/>
    </location>
</feature>
<dbReference type="KEGG" id="bid:Bind_1711"/>
<dbReference type="AlphaFoldDB" id="B2ICR7"/>
<dbReference type="Proteomes" id="UP000001695">
    <property type="component" value="Chromosome"/>
</dbReference>
<dbReference type="STRING" id="395963.Bind_1711"/>
<dbReference type="eggNOG" id="ENOG50330NT">
    <property type="taxonomic scope" value="Bacteria"/>
</dbReference>
<evidence type="ECO:0000313" key="3">
    <source>
        <dbReference type="Proteomes" id="UP000001695"/>
    </source>
</evidence>
<sequence>MDRSVSCARAQRVSFLGKVPLRASVFGCLLASVLAGLVSGCVQSTTQAPPIGSADMRIPRKEGMSPRGASVALASFNGAPAPVADRFQYFFGQAAEKRDIELIDSAKAHYLVRGYLSATPEDGDILVAAVWDIFDSGKQRLQRMKNIRLLKGGVADPWSAITDQTLQDLSTSAAENLAAFLSNMPEAQPMVAQADTGPRSAPMEGRAVGTTPSNQITAGSRFR</sequence>
<keyword evidence="3" id="KW-1185">Reference proteome</keyword>
<dbReference type="HOGENOM" id="CLU_1238203_0_0_5"/>
<feature type="region of interest" description="Disordered" evidence="1">
    <location>
        <begin position="194"/>
        <end position="223"/>
    </location>
</feature>
<proteinExistence type="predicted"/>
<evidence type="ECO:0008006" key="4">
    <source>
        <dbReference type="Google" id="ProtNLM"/>
    </source>
</evidence>
<name>B2ICR7_BEII9</name>
<organism evidence="2 3">
    <name type="scientific">Beijerinckia indica subsp. indica (strain ATCC 9039 / DSM 1715 / NCIMB 8712)</name>
    <dbReference type="NCBI Taxonomy" id="395963"/>
    <lineage>
        <taxon>Bacteria</taxon>
        <taxon>Pseudomonadati</taxon>
        <taxon>Pseudomonadota</taxon>
        <taxon>Alphaproteobacteria</taxon>
        <taxon>Hyphomicrobiales</taxon>
        <taxon>Beijerinckiaceae</taxon>
        <taxon>Beijerinckia</taxon>
    </lineage>
</organism>
<evidence type="ECO:0000313" key="2">
    <source>
        <dbReference type="EMBL" id="ACB95341.1"/>
    </source>
</evidence>
<evidence type="ECO:0000256" key="1">
    <source>
        <dbReference type="SAM" id="MobiDB-lite"/>
    </source>
</evidence>
<accession>B2ICR7</accession>
<gene>
    <name evidence="2" type="ordered locus">Bind_1711</name>
</gene>